<dbReference type="EMBL" id="JABTTQ020000013">
    <property type="protein sequence ID" value="KAK6142786.1"/>
    <property type="molecule type" value="Genomic_DNA"/>
</dbReference>
<sequence length="968" mass="107338">MSLENEDWRSPDKGPEKFHVVLNEFEDAIQSVQDRPRIPGNLPLQGFRRNEYGSSPPTRGDSGNFSRGIYGKWESRSSGRSDRDSDSQSDRDSDSGKRYGHQSRRPRQTTEQDGLLGSGSFPRPSGYGAGMSAPKVRANEHCQLSKSNEVYHPPRPYKAIPYSRRDTDAFNDETFGSIECTNEDRAEEERKRRASFELMRKEQQKTLQEKQTSNLEKHKSSDISNLFEALKDKKEEKEHFVRNNEGEISAASPMLGNDLEKSSLASHSSASRPLEVTGEILLDAQGNFVQNNMNDDLERQLSQEISLDSHGTLDDEEIVEHNADVLEDKLVGNSNKKISTSILGKIFGSTLSMTNDGSNSAEVIIYLSEFLLDASYRTAAKLSHHDSKPDDTWNPNSVQTSTFSQWFHEEEAKPADDISRGRPNDLLSLIVSGDKVKYQVSDPEAAEHFPHDISSNTLEQSKKHTIDLQFAANGVSDQAYINNKEDTIPSMLTCEDLEQSILTEYSTKTTNAQPLLKGWSTTDANTEQPSEHIDDHASLHLLSLLQKGADQSNVTLNSSNDINLTDKPLVSHQHDMGTAVNEAKGKQNGKNIPISGETLTLETLFGSAFMMELQSVEAPVSTQRGSTGPTEVDVPDPRALPFSGADNDISSLAIGEIGLQRPSHDHTVYQSQQLGKAENWLRFDGSQIGTTSSKHHLQEVPKGVGEFQLPGENIGDPRNHRISAFMLPHNSVNNVNFSLGAPIDIMDKLAAVSAIAKEERVMVGSESPFACGPYGKMEPQFQPPQMTQSRPLYNHLESDLAHMSSQMKFLRPEPLVNHDFLANRQFPSNMTRRPIHHPNVGIAGFDVPSHHAMLHQMQMSSNHAPHMLPDFPRGGPVSHHGNQATGFIQETNQMQGFPLGPRQPNVGNHGLPIPVGPAPDINSGGPPEAFQRLIEMELRANPNHTHPFPSVHNQGIYGREVDMGLRYR</sequence>
<feature type="compositionally biased region" description="Polar residues" evidence="1">
    <location>
        <begin position="52"/>
        <end position="65"/>
    </location>
</feature>
<name>A0ABR0W829_REHGL</name>
<dbReference type="PANTHER" id="PTHR34802">
    <property type="entry name" value="CHORISMATE SYNTHASE"/>
    <property type="match status" value="1"/>
</dbReference>
<dbReference type="Proteomes" id="UP001318860">
    <property type="component" value="Unassembled WGS sequence"/>
</dbReference>
<reference evidence="2 3" key="1">
    <citation type="journal article" date="2021" name="Comput. Struct. Biotechnol. J.">
        <title>De novo genome assembly of the potent medicinal plant Rehmannia glutinosa using nanopore technology.</title>
        <authorList>
            <person name="Ma L."/>
            <person name="Dong C."/>
            <person name="Song C."/>
            <person name="Wang X."/>
            <person name="Zheng X."/>
            <person name="Niu Y."/>
            <person name="Chen S."/>
            <person name="Feng W."/>
        </authorList>
    </citation>
    <scope>NUCLEOTIDE SEQUENCE [LARGE SCALE GENOMIC DNA]</scope>
    <source>
        <strain evidence="2">DH-2019</strain>
    </source>
</reference>
<feature type="region of interest" description="Disordered" evidence="1">
    <location>
        <begin position="236"/>
        <end position="255"/>
    </location>
</feature>
<protein>
    <submittedName>
        <fullName evidence="2">Uncharacterized protein</fullName>
    </submittedName>
</protein>
<feature type="region of interest" description="Disordered" evidence="1">
    <location>
        <begin position="180"/>
        <end position="221"/>
    </location>
</feature>
<evidence type="ECO:0000256" key="1">
    <source>
        <dbReference type="SAM" id="MobiDB-lite"/>
    </source>
</evidence>
<feature type="compositionally biased region" description="Basic and acidic residues" evidence="1">
    <location>
        <begin position="182"/>
        <end position="208"/>
    </location>
</feature>
<feature type="compositionally biased region" description="Basic residues" evidence="1">
    <location>
        <begin position="98"/>
        <end position="107"/>
    </location>
</feature>
<proteinExistence type="predicted"/>
<feature type="compositionally biased region" description="Basic and acidic residues" evidence="1">
    <location>
        <begin position="236"/>
        <end position="245"/>
    </location>
</feature>
<organism evidence="2 3">
    <name type="scientific">Rehmannia glutinosa</name>
    <name type="common">Chinese foxglove</name>
    <dbReference type="NCBI Taxonomy" id="99300"/>
    <lineage>
        <taxon>Eukaryota</taxon>
        <taxon>Viridiplantae</taxon>
        <taxon>Streptophyta</taxon>
        <taxon>Embryophyta</taxon>
        <taxon>Tracheophyta</taxon>
        <taxon>Spermatophyta</taxon>
        <taxon>Magnoliopsida</taxon>
        <taxon>eudicotyledons</taxon>
        <taxon>Gunneridae</taxon>
        <taxon>Pentapetalae</taxon>
        <taxon>asterids</taxon>
        <taxon>lamiids</taxon>
        <taxon>Lamiales</taxon>
        <taxon>Orobanchaceae</taxon>
        <taxon>Rehmannieae</taxon>
        <taxon>Rehmannia</taxon>
    </lineage>
</organism>
<evidence type="ECO:0000313" key="2">
    <source>
        <dbReference type="EMBL" id="KAK6142786.1"/>
    </source>
</evidence>
<gene>
    <name evidence="2" type="ORF">DH2020_023134</name>
</gene>
<feature type="compositionally biased region" description="Basic and acidic residues" evidence="1">
    <location>
        <begin position="73"/>
        <end position="97"/>
    </location>
</feature>
<feature type="region of interest" description="Disordered" evidence="1">
    <location>
        <begin position="29"/>
        <end position="162"/>
    </location>
</feature>
<accession>A0ABR0W829</accession>
<comment type="caution">
    <text evidence="2">The sequence shown here is derived from an EMBL/GenBank/DDBJ whole genome shotgun (WGS) entry which is preliminary data.</text>
</comment>
<dbReference type="PANTHER" id="PTHR34802:SF1">
    <property type="entry name" value="CHORISMATE SYNTHASE"/>
    <property type="match status" value="1"/>
</dbReference>
<keyword evidence="3" id="KW-1185">Reference proteome</keyword>
<evidence type="ECO:0000313" key="3">
    <source>
        <dbReference type="Proteomes" id="UP001318860"/>
    </source>
</evidence>